<keyword evidence="5" id="KW-0547">Nucleotide-binding</keyword>
<dbReference type="GO" id="GO:0005524">
    <property type="term" value="F:ATP binding"/>
    <property type="evidence" value="ECO:0007669"/>
    <property type="project" value="UniProtKB-KW"/>
</dbReference>
<keyword evidence="7" id="KW-0067">ATP-binding</keyword>
<evidence type="ECO:0000256" key="7">
    <source>
        <dbReference type="ARBA" id="ARBA00022840"/>
    </source>
</evidence>
<organism evidence="10 11">
    <name type="scientific">Actinomadura craniellae</name>
    <dbReference type="NCBI Taxonomy" id="2231787"/>
    <lineage>
        <taxon>Bacteria</taxon>
        <taxon>Bacillati</taxon>
        <taxon>Actinomycetota</taxon>
        <taxon>Actinomycetes</taxon>
        <taxon>Streptosporangiales</taxon>
        <taxon>Thermomonosporaceae</taxon>
        <taxon>Actinomadura</taxon>
    </lineage>
</organism>
<comment type="caution">
    <text evidence="10">The sequence shown here is derived from an EMBL/GenBank/DDBJ whole genome shotgun (WGS) entry which is preliminary data.</text>
</comment>
<keyword evidence="11" id="KW-1185">Reference proteome</keyword>
<comment type="catalytic activity">
    <reaction evidence="1">
        <text>ATP + protein L-histidine = ADP + protein N-phospho-L-histidine.</text>
        <dbReference type="EC" id="2.7.13.3"/>
    </reaction>
</comment>
<dbReference type="PANTHER" id="PTHR24421">
    <property type="entry name" value="NITRATE/NITRITE SENSOR PROTEIN NARX-RELATED"/>
    <property type="match status" value="1"/>
</dbReference>
<dbReference type="InterPro" id="IPR003594">
    <property type="entry name" value="HATPase_dom"/>
</dbReference>
<dbReference type="CDD" id="cd16917">
    <property type="entry name" value="HATPase_UhpB-NarQ-NarX-like"/>
    <property type="match status" value="1"/>
</dbReference>
<dbReference type="GO" id="GO:0000155">
    <property type="term" value="F:phosphorelay sensor kinase activity"/>
    <property type="evidence" value="ECO:0007669"/>
    <property type="project" value="InterPro"/>
</dbReference>
<dbReference type="GO" id="GO:0046983">
    <property type="term" value="F:protein dimerization activity"/>
    <property type="evidence" value="ECO:0007669"/>
    <property type="project" value="InterPro"/>
</dbReference>
<dbReference type="OrthoDB" id="144293at2"/>
<evidence type="ECO:0000256" key="3">
    <source>
        <dbReference type="ARBA" id="ARBA00022553"/>
    </source>
</evidence>
<dbReference type="Pfam" id="PF07730">
    <property type="entry name" value="HisKA_3"/>
    <property type="match status" value="1"/>
</dbReference>
<keyword evidence="6" id="KW-0418">Kinase</keyword>
<feature type="domain" description="Histidine kinase" evidence="9">
    <location>
        <begin position="271"/>
        <end position="357"/>
    </location>
</feature>
<reference evidence="10 11" key="1">
    <citation type="submission" date="2018-06" db="EMBL/GenBank/DDBJ databases">
        <title>Actinomadura craniellae sp. nov. isolated from marine sponge Craniella sp.</title>
        <authorList>
            <person name="Li L."/>
            <person name="Xu Q.H."/>
            <person name="Lin H.W."/>
            <person name="Lu Y.H."/>
        </authorList>
    </citation>
    <scope>NUCLEOTIDE SEQUENCE [LARGE SCALE GENOMIC DNA]</scope>
    <source>
        <strain evidence="10 11">LHW63021</strain>
    </source>
</reference>
<keyword evidence="4" id="KW-0808">Transferase</keyword>
<dbReference type="EC" id="2.7.13.3" evidence="2"/>
<gene>
    <name evidence="10" type="ORF">DPM19_24130</name>
</gene>
<accession>A0A365H0S3</accession>
<dbReference type="InterPro" id="IPR050482">
    <property type="entry name" value="Sensor_HK_TwoCompSys"/>
</dbReference>
<dbReference type="InterPro" id="IPR036890">
    <property type="entry name" value="HATPase_C_sf"/>
</dbReference>
<dbReference type="PROSITE" id="PS50109">
    <property type="entry name" value="HIS_KIN"/>
    <property type="match status" value="1"/>
</dbReference>
<protein>
    <recommendedName>
        <fullName evidence="2">histidine kinase</fullName>
        <ecNumber evidence="2">2.7.13.3</ecNumber>
    </recommendedName>
</protein>
<proteinExistence type="predicted"/>
<name>A0A365H0S3_9ACTN</name>
<dbReference type="Proteomes" id="UP000251891">
    <property type="component" value="Unassembled WGS sequence"/>
</dbReference>
<evidence type="ECO:0000256" key="4">
    <source>
        <dbReference type="ARBA" id="ARBA00022679"/>
    </source>
</evidence>
<dbReference type="AlphaFoldDB" id="A0A365H0S3"/>
<keyword evidence="3" id="KW-0597">Phosphoprotein</keyword>
<keyword evidence="8" id="KW-0902">Two-component regulatory system</keyword>
<evidence type="ECO:0000256" key="8">
    <source>
        <dbReference type="ARBA" id="ARBA00023012"/>
    </source>
</evidence>
<dbReference type="RefSeq" id="WP_111870292.1">
    <property type="nucleotide sequence ID" value="NZ_QLYX01000012.1"/>
</dbReference>
<dbReference type="PANTHER" id="PTHR24421:SF10">
    <property type="entry name" value="NITRATE_NITRITE SENSOR PROTEIN NARQ"/>
    <property type="match status" value="1"/>
</dbReference>
<dbReference type="Gene3D" id="3.30.565.10">
    <property type="entry name" value="Histidine kinase-like ATPase, C-terminal domain"/>
    <property type="match status" value="1"/>
</dbReference>
<evidence type="ECO:0000313" key="11">
    <source>
        <dbReference type="Proteomes" id="UP000251891"/>
    </source>
</evidence>
<dbReference type="SMART" id="SM00387">
    <property type="entry name" value="HATPase_c"/>
    <property type="match status" value="1"/>
</dbReference>
<evidence type="ECO:0000256" key="2">
    <source>
        <dbReference type="ARBA" id="ARBA00012438"/>
    </source>
</evidence>
<evidence type="ECO:0000256" key="6">
    <source>
        <dbReference type="ARBA" id="ARBA00022777"/>
    </source>
</evidence>
<dbReference type="SUPFAM" id="SSF55874">
    <property type="entry name" value="ATPase domain of HSP90 chaperone/DNA topoisomerase II/histidine kinase"/>
    <property type="match status" value="1"/>
</dbReference>
<dbReference type="Pfam" id="PF02518">
    <property type="entry name" value="HATPase_c"/>
    <property type="match status" value="1"/>
</dbReference>
<evidence type="ECO:0000256" key="1">
    <source>
        <dbReference type="ARBA" id="ARBA00000085"/>
    </source>
</evidence>
<dbReference type="InterPro" id="IPR011712">
    <property type="entry name" value="Sig_transdc_His_kin_sub3_dim/P"/>
</dbReference>
<dbReference type="GO" id="GO:0016020">
    <property type="term" value="C:membrane"/>
    <property type="evidence" value="ECO:0007669"/>
    <property type="project" value="InterPro"/>
</dbReference>
<evidence type="ECO:0000259" key="9">
    <source>
        <dbReference type="PROSITE" id="PS50109"/>
    </source>
</evidence>
<evidence type="ECO:0000313" key="10">
    <source>
        <dbReference type="EMBL" id="RAY12685.1"/>
    </source>
</evidence>
<dbReference type="InterPro" id="IPR005467">
    <property type="entry name" value="His_kinase_dom"/>
</dbReference>
<sequence length="361" mass="39548">MQEWTTPDLATLIEMDRANLLARYGRAMETAEGPVATEPAALRRVAATADQVLTDVVESLRADRVRVAESYKIAASEEEDRKAADEPHPRESLVAGSTMFDMVLRKLIGHLRVDEESAQGVILAIVALHQSLMMRLSEEFIASSGRLLSDVHEAQTSERARIAREIHDRAGFWLNTASHQLELLDAAAEQSLISGREAERLKKVREAVGNVVHSLREVTSELRLQEPMKSLETALLIALSALSNDEVTLRVNINGDEAWAPHTVKDETFLIIREAVRNAVVHGRSRLVVVGVHIAPQELRVFIDDDGGGFDVARRGVSGGLGLSSMRERAELMNGTLTVSSVPGRGTHVELFVPLPGQDDA</sequence>
<dbReference type="EMBL" id="QLYX01000012">
    <property type="protein sequence ID" value="RAY12685.1"/>
    <property type="molecule type" value="Genomic_DNA"/>
</dbReference>
<dbReference type="Gene3D" id="1.20.5.1930">
    <property type="match status" value="1"/>
</dbReference>
<evidence type="ECO:0000256" key="5">
    <source>
        <dbReference type="ARBA" id="ARBA00022741"/>
    </source>
</evidence>